<gene>
    <name evidence="4" type="ORF">GCM10009430_43300</name>
</gene>
<evidence type="ECO:0000256" key="3">
    <source>
        <dbReference type="SAM" id="Phobius"/>
    </source>
</evidence>
<reference evidence="5" key="1">
    <citation type="journal article" date="2019" name="Int. J. Syst. Evol. Microbiol.">
        <title>The Global Catalogue of Microorganisms (GCM) 10K type strain sequencing project: providing services to taxonomists for standard genome sequencing and annotation.</title>
        <authorList>
            <consortium name="The Broad Institute Genomics Platform"/>
            <consortium name="The Broad Institute Genome Sequencing Center for Infectious Disease"/>
            <person name="Wu L."/>
            <person name="Ma J."/>
        </authorList>
    </citation>
    <scope>NUCLEOTIDE SEQUENCE [LARGE SCALE GENOMIC DNA]</scope>
    <source>
        <strain evidence="5">JCM 15974</strain>
    </source>
</reference>
<keyword evidence="1" id="KW-0802">TPR repeat</keyword>
<dbReference type="PROSITE" id="PS50005">
    <property type="entry name" value="TPR"/>
    <property type="match status" value="1"/>
</dbReference>
<keyword evidence="3" id="KW-0812">Transmembrane</keyword>
<evidence type="ECO:0008006" key="6">
    <source>
        <dbReference type="Google" id="ProtNLM"/>
    </source>
</evidence>
<evidence type="ECO:0000256" key="1">
    <source>
        <dbReference type="PROSITE-ProRule" id="PRU00339"/>
    </source>
</evidence>
<dbReference type="Gene3D" id="1.25.40.10">
    <property type="entry name" value="Tetratricopeptide repeat domain"/>
    <property type="match status" value="2"/>
</dbReference>
<comment type="caution">
    <text evidence="4">The sequence shown here is derived from an EMBL/GenBank/DDBJ whole genome shotgun (WGS) entry which is preliminary data.</text>
</comment>
<keyword evidence="3" id="KW-1133">Transmembrane helix</keyword>
<keyword evidence="5" id="KW-1185">Reference proteome</keyword>
<keyword evidence="3" id="KW-0472">Membrane</keyword>
<dbReference type="InterPro" id="IPR011990">
    <property type="entry name" value="TPR-like_helical_dom_sf"/>
</dbReference>
<accession>A0ABP3UID6</accession>
<organism evidence="4 5">
    <name type="scientific">Aquimarina litoralis</name>
    <dbReference type="NCBI Taxonomy" id="584605"/>
    <lineage>
        <taxon>Bacteria</taxon>
        <taxon>Pseudomonadati</taxon>
        <taxon>Bacteroidota</taxon>
        <taxon>Flavobacteriia</taxon>
        <taxon>Flavobacteriales</taxon>
        <taxon>Flavobacteriaceae</taxon>
        <taxon>Aquimarina</taxon>
    </lineage>
</organism>
<protein>
    <recommendedName>
        <fullName evidence="6">Tetratricopeptide repeat-containing protein</fullName>
    </recommendedName>
</protein>
<evidence type="ECO:0000313" key="4">
    <source>
        <dbReference type="EMBL" id="GAA0731291.1"/>
    </source>
</evidence>
<name>A0ABP3UID6_9FLAO</name>
<dbReference type="Pfam" id="PF13424">
    <property type="entry name" value="TPR_12"/>
    <property type="match status" value="1"/>
</dbReference>
<feature type="coiled-coil region" evidence="2">
    <location>
        <begin position="427"/>
        <end position="461"/>
    </location>
</feature>
<dbReference type="Proteomes" id="UP001501758">
    <property type="component" value="Unassembled WGS sequence"/>
</dbReference>
<dbReference type="SUPFAM" id="SSF46894">
    <property type="entry name" value="C-terminal effector domain of the bipartite response regulators"/>
    <property type="match status" value="1"/>
</dbReference>
<keyword evidence="2" id="KW-0175">Coiled coil</keyword>
<evidence type="ECO:0000256" key="2">
    <source>
        <dbReference type="SAM" id="Coils"/>
    </source>
</evidence>
<proteinExistence type="predicted"/>
<dbReference type="SUPFAM" id="SSF48452">
    <property type="entry name" value="TPR-like"/>
    <property type="match status" value="2"/>
</dbReference>
<dbReference type="PANTHER" id="PTHR10098">
    <property type="entry name" value="RAPSYN-RELATED"/>
    <property type="match status" value="1"/>
</dbReference>
<sequence>MKNQYLYLKTNIRVTLHRYFFIIITFSTCISFAQEKDTTLVALQQEVAKATTDSLKVHALLQLGVYQLRRDFNEVASYMDEVTSILNAPKVSYDIRQHRAEVFQQLGIINRKRGNYSKALQYYLDAQTIFLALNDSLNLSSNYHNIATVFRYQKEYRKSVENFIKAIEINEQLDIPKKIGDNYEGIGLSYQRLGLIDSTSYYYSKANKKFEQAGYIEGIYRLKSTKAILLRKQKKYSQALSLQLEYLDYCKKNTKKASIGNIHFNIAGTYNNLEQFSKALSHVDSCIQIVKEEQMGQLLAAAYKRKSRSYYMMKEFEPALDYYRKYAKANDSVFNLAKAKELRQIELQYEFSQQQLKDSIQFVQEKKVILAQAETQSVKKKLYLVLLIITLVVSSIIGYYGIRYFKTRWKKARLAQEELDQLLTLSTQKNEQRMKQVRAEIEVLENEIKSKKEEITTLMTKSIQHLQSKEKLVGDLKKIASNTNEVSLQSIIADLKSEVLEDSKITIIKNNLEEINYEFFERLSAKHPNLTKTDLEICSYLRMSLGRKEIARLRFTSTEAVKKSRSRLRKRIQLQEHENLEDYIKSI</sequence>
<dbReference type="InterPro" id="IPR016032">
    <property type="entry name" value="Sig_transdc_resp-reg_C-effctor"/>
</dbReference>
<feature type="transmembrane region" description="Helical" evidence="3">
    <location>
        <begin position="382"/>
        <end position="402"/>
    </location>
</feature>
<evidence type="ECO:0000313" key="5">
    <source>
        <dbReference type="Proteomes" id="UP001501758"/>
    </source>
</evidence>
<feature type="repeat" description="TPR" evidence="1">
    <location>
        <begin position="140"/>
        <end position="173"/>
    </location>
</feature>
<dbReference type="SMART" id="SM00028">
    <property type="entry name" value="TPR"/>
    <property type="match status" value="4"/>
</dbReference>
<dbReference type="InterPro" id="IPR019734">
    <property type="entry name" value="TPR_rpt"/>
</dbReference>
<dbReference type="EMBL" id="BAAAGE010000005">
    <property type="protein sequence ID" value="GAA0731291.1"/>
    <property type="molecule type" value="Genomic_DNA"/>
</dbReference>